<organism evidence="1 2">
    <name type="scientific">Dichomitus squalens</name>
    <dbReference type="NCBI Taxonomy" id="114155"/>
    <lineage>
        <taxon>Eukaryota</taxon>
        <taxon>Fungi</taxon>
        <taxon>Dikarya</taxon>
        <taxon>Basidiomycota</taxon>
        <taxon>Agaricomycotina</taxon>
        <taxon>Agaricomycetes</taxon>
        <taxon>Polyporales</taxon>
        <taxon>Polyporaceae</taxon>
        <taxon>Dichomitus</taxon>
    </lineage>
</organism>
<dbReference type="AlphaFoldDB" id="A0A4Q9Q639"/>
<sequence>MAMRTRATNLRIPATGTISSLVGPDSLVIFQSRSRCRVCLEATAIASRPKNTRRSVVSCLLELALYRVSCYRYHASFILVGPVDIGSSSAVGFILTRQH</sequence>
<evidence type="ECO:0000313" key="1">
    <source>
        <dbReference type="EMBL" id="TBU62907.1"/>
    </source>
</evidence>
<gene>
    <name evidence="1" type="ORF">BD310DRAFT_917391</name>
</gene>
<reference evidence="1 2" key="1">
    <citation type="submission" date="2019-01" db="EMBL/GenBank/DDBJ databases">
        <title>Draft genome sequences of three monokaryotic isolates of the white-rot basidiomycete fungus Dichomitus squalens.</title>
        <authorList>
            <consortium name="DOE Joint Genome Institute"/>
            <person name="Lopez S.C."/>
            <person name="Andreopoulos B."/>
            <person name="Pangilinan J."/>
            <person name="Lipzen A."/>
            <person name="Riley R."/>
            <person name="Ahrendt S."/>
            <person name="Ng V."/>
            <person name="Barry K."/>
            <person name="Daum C."/>
            <person name="Grigoriev I.V."/>
            <person name="Hilden K.S."/>
            <person name="Makela M.R."/>
            <person name="de Vries R.P."/>
        </authorList>
    </citation>
    <scope>NUCLEOTIDE SEQUENCE [LARGE SCALE GENOMIC DNA]</scope>
    <source>
        <strain evidence="1 2">CBS 464.89</strain>
    </source>
</reference>
<proteinExistence type="predicted"/>
<dbReference type="Proteomes" id="UP000292082">
    <property type="component" value="Unassembled WGS sequence"/>
</dbReference>
<dbReference type="EMBL" id="ML145091">
    <property type="protein sequence ID" value="TBU62907.1"/>
    <property type="molecule type" value="Genomic_DNA"/>
</dbReference>
<protein>
    <submittedName>
        <fullName evidence="1">Uncharacterized protein</fullName>
    </submittedName>
</protein>
<name>A0A4Q9Q639_9APHY</name>
<evidence type="ECO:0000313" key="2">
    <source>
        <dbReference type="Proteomes" id="UP000292082"/>
    </source>
</evidence>
<keyword evidence="2" id="KW-1185">Reference proteome</keyword>
<accession>A0A4Q9Q639</accession>